<accession>A0ABV3C541</accession>
<proteinExistence type="predicted"/>
<reference evidence="2 3" key="1">
    <citation type="submission" date="2024-06" db="EMBL/GenBank/DDBJ databases">
        <title>The Natural Products Discovery Center: Release of the First 8490 Sequenced Strains for Exploring Actinobacteria Biosynthetic Diversity.</title>
        <authorList>
            <person name="Kalkreuter E."/>
            <person name="Kautsar S.A."/>
            <person name="Yang D."/>
            <person name="Bader C.D."/>
            <person name="Teijaro C.N."/>
            <person name="Fluegel L."/>
            <person name="Davis C.M."/>
            <person name="Simpson J.R."/>
            <person name="Lauterbach L."/>
            <person name="Steele A.D."/>
            <person name="Gui C."/>
            <person name="Meng S."/>
            <person name="Li G."/>
            <person name="Viehrig K."/>
            <person name="Ye F."/>
            <person name="Su P."/>
            <person name="Kiefer A.F."/>
            <person name="Nichols A."/>
            <person name="Cepeda A.J."/>
            <person name="Yan W."/>
            <person name="Fan B."/>
            <person name="Jiang Y."/>
            <person name="Adhikari A."/>
            <person name="Zheng C.-J."/>
            <person name="Schuster L."/>
            <person name="Cowan T.M."/>
            <person name="Smanski M.J."/>
            <person name="Chevrette M.G."/>
            <person name="De Carvalho L.P.S."/>
            <person name="Shen B."/>
        </authorList>
    </citation>
    <scope>NUCLEOTIDE SEQUENCE [LARGE SCALE GENOMIC DNA]</scope>
    <source>
        <strain evidence="2 3">NPDC045974</strain>
    </source>
</reference>
<dbReference type="Proteomes" id="UP001551329">
    <property type="component" value="Unassembled WGS sequence"/>
</dbReference>
<protein>
    <submittedName>
        <fullName evidence="2">Uncharacterized protein</fullName>
    </submittedName>
</protein>
<evidence type="ECO:0000256" key="1">
    <source>
        <dbReference type="SAM" id="MobiDB-lite"/>
    </source>
</evidence>
<feature type="compositionally biased region" description="Basic residues" evidence="1">
    <location>
        <begin position="14"/>
        <end position="36"/>
    </location>
</feature>
<sequence>MATARGGTSAGSPKTKRPLAHVGPRRPPRPVRRTGRPRPGPALRTRCSLYNAAGTLDPAVHQVDLDRAAVRREGDDVTVVVYGGCASKALDTWGGCAARLVAEASASTQKRSG</sequence>
<dbReference type="RefSeq" id="WP_358470293.1">
    <property type="nucleotide sequence ID" value="NZ_JBEZAE010000003.1"/>
</dbReference>
<organism evidence="2 3">
    <name type="scientific">Streptomyces narbonensis</name>
    <dbReference type="NCBI Taxonomy" id="67333"/>
    <lineage>
        <taxon>Bacteria</taxon>
        <taxon>Bacillati</taxon>
        <taxon>Actinomycetota</taxon>
        <taxon>Actinomycetes</taxon>
        <taxon>Kitasatosporales</taxon>
        <taxon>Streptomycetaceae</taxon>
        <taxon>Streptomyces</taxon>
    </lineage>
</organism>
<evidence type="ECO:0000313" key="2">
    <source>
        <dbReference type="EMBL" id="MEU7069884.1"/>
    </source>
</evidence>
<keyword evidence="3" id="KW-1185">Reference proteome</keyword>
<feature type="region of interest" description="Disordered" evidence="1">
    <location>
        <begin position="1"/>
        <end position="43"/>
    </location>
</feature>
<comment type="caution">
    <text evidence="2">The sequence shown here is derived from an EMBL/GenBank/DDBJ whole genome shotgun (WGS) entry which is preliminary data.</text>
</comment>
<dbReference type="EMBL" id="JBEZAE010000003">
    <property type="protein sequence ID" value="MEU7069884.1"/>
    <property type="molecule type" value="Genomic_DNA"/>
</dbReference>
<name>A0ABV3C541_9ACTN</name>
<gene>
    <name evidence="2" type="ORF">AB0A88_06995</name>
</gene>
<evidence type="ECO:0000313" key="3">
    <source>
        <dbReference type="Proteomes" id="UP001551329"/>
    </source>
</evidence>